<dbReference type="PROSITE" id="PS00903">
    <property type="entry name" value="CYT_DCMP_DEAMINASES_1"/>
    <property type="match status" value="1"/>
</dbReference>
<name>A0A7R9W5L7_9STRA</name>
<evidence type="ECO:0008006" key="2">
    <source>
        <dbReference type="Google" id="ProtNLM"/>
    </source>
</evidence>
<dbReference type="GO" id="GO:0008270">
    <property type="term" value="F:zinc ion binding"/>
    <property type="evidence" value="ECO:0007669"/>
    <property type="project" value="InterPro"/>
</dbReference>
<dbReference type="EMBL" id="HBED01026841">
    <property type="protein sequence ID" value="CAD8314631.1"/>
    <property type="molecule type" value="Transcribed_RNA"/>
</dbReference>
<dbReference type="InterPro" id="IPR016193">
    <property type="entry name" value="Cytidine_deaminase-like"/>
</dbReference>
<proteinExistence type="predicted"/>
<sequence>MFCALVVGNAVVNIGSSSPSPGARLSGGLSHSGRVQSISRHAEMDALKYLRNHDVRKARLVVVRMLEGGQKFGESRPCIHCIQRIKRHHANISCVTFFEHGEWITETPSVCLLSSRLSSAERGERGER</sequence>
<organism evidence="1">
    <name type="scientific">Pseudictyota dubia</name>
    <dbReference type="NCBI Taxonomy" id="2749911"/>
    <lineage>
        <taxon>Eukaryota</taxon>
        <taxon>Sar</taxon>
        <taxon>Stramenopiles</taxon>
        <taxon>Ochrophyta</taxon>
        <taxon>Bacillariophyta</taxon>
        <taxon>Mediophyceae</taxon>
        <taxon>Biddulphiophycidae</taxon>
        <taxon>Eupodiscales</taxon>
        <taxon>Odontellaceae</taxon>
        <taxon>Pseudictyota</taxon>
    </lineage>
</organism>
<evidence type="ECO:0000313" key="1">
    <source>
        <dbReference type="EMBL" id="CAD8314631.1"/>
    </source>
</evidence>
<protein>
    <recommendedName>
        <fullName evidence="2">CMP/dCMP-type deaminase domain-containing protein</fullName>
    </recommendedName>
</protein>
<accession>A0A7R9W5L7</accession>
<dbReference type="InterPro" id="IPR016192">
    <property type="entry name" value="APOBEC/CMP_deaminase_Zn-bd"/>
</dbReference>
<dbReference type="SUPFAM" id="SSF53927">
    <property type="entry name" value="Cytidine deaminase-like"/>
    <property type="match status" value="1"/>
</dbReference>
<gene>
    <name evidence="1" type="ORF">TDUB1175_LOCUS13420</name>
</gene>
<dbReference type="AlphaFoldDB" id="A0A7R9W5L7"/>
<dbReference type="GO" id="GO:0016787">
    <property type="term" value="F:hydrolase activity"/>
    <property type="evidence" value="ECO:0007669"/>
    <property type="project" value="InterPro"/>
</dbReference>
<reference evidence="1" key="1">
    <citation type="submission" date="2021-01" db="EMBL/GenBank/DDBJ databases">
        <authorList>
            <person name="Corre E."/>
            <person name="Pelletier E."/>
            <person name="Niang G."/>
            <person name="Scheremetjew M."/>
            <person name="Finn R."/>
            <person name="Kale V."/>
            <person name="Holt S."/>
            <person name="Cochrane G."/>
            <person name="Meng A."/>
            <person name="Brown T."/>
            <person name="Cohen L."/>
        </authorList>
    </citation>
    <scope>NUCLEOTIDE SEQUENCE</scope>
    <source>
        <strain evidence="1">CCMP147</strain>
    </source>
</reference>